<keyword evidence="1" id="KW-0472">Membrane</keyword>
<dbReference type="AlphaFoldDB" id="A0A5N7C214"/>
<organism evidence="2">
    <name type="scientific">Petromyces alliaceus</name>
    <name type="common">Aspergillus alliaceus</name>
    <dbReference type="NCBI Taxonomy" id="209559"/>
    <lineage>
        <taxon>Eukaryota</taxon>
        <taxon>Fungi</taxon>
        <taxon>Dikarya</taxon>
        <taxon>Ascomycota</taxon>
        <taxon>Pezizomycotina</taxon>
        <taxon>Eurotiomycetes</taxon>
        <taxon>Eurotiomycetidae</taxon>
        <taxon>Eurotiales</taxon>
        <taxon>Aspergillaceae</taxon>
        <taxon>Aspergillus</taxon>
        <taxon>Aspergillus subgen. Circumdati</taxon>
    </lineage>
</organism>
<feature type="transmembrane region" description="Helical" evidence="1">
    <location>
        <begin position="28"/>
        <end position="56"/>
    </location>
</feature>
<evidence type="ECO:0000256" key="1">
    <source>
        <dbReference type="SAM" id="Phobius"/>
    </source>
</evidence>
<dbReference type="Proteomes" id="UP000326877">
    <property type="component" value="Unassembled WGS sequence"/>
</dbReference>
<reference evidence="2" key="1">
    <citation type="submission" date="2019-04" db="EMBL/GenBank/DDBJ databases">
        <title>Friends and foes A comparative genomics studyof 23 Aspergillus species from section Flavi.</title>
        <authorList>
            <consortium name="DOE Joint Genome Institute"/>
            <person name="Kjaerbolling I."/>
            <person name="Vesth T."/>
            <person name="Frisvad J.C."/>
            <person name="Nybo J.L."/>
            <person name="Theobald S."/>
            <person name="Kildgaard S."/>
            <person name="Isbrandt T."/>
            <person name="Kuo A."/>
            <person name="Sato A."/>
            <person name="Lyhne E.K."/>
            <person name="Kogle M.E."/>
            <person name="Wiebenga A."/>
            <person name="Kun R.S."/>
            <person name="Lubbers R.J."/>
            <person name="Makela M.R."/>
            <person name="Barry K."/>
            <person name="Chovatia M."/>
            <person name="Clum A."/>
            <person name="Daum C."/>
            <person name="Haridas S."/>
            <person name="He G."/>
            <person name="LaButti K."/>
            <person name="Lipzen A."/>
            <person name="Mondo S."/>
            <person name="Riley R."/>
            <person name="Salamov A."/>
            <person name="Simmons B.A."/>
            <person name="Magnuson J.K."/>
            <person name="Henrissat B."/>
            <person name="Mortensen U.H."/>
            <person name="Larsen T.O."/>
            <person name="Devries R.P."/>
            <person name="Grigoriev I.V."/>
            <person name="Machida M."/>
            <person name="Baker S.E."/>
            <person name="Andersen M.R."/>
        </authorList>
    </citation>
    <scope>NUCLEOTIDE SEQUENCE [LARGE SCALE GENOMIC DNA]</scope>
    <source>
        <strain evidence="2">IBT 14317</strain>
    </source>
</reference>
<gene>
    <name evidence="2" type="ORF">BDV23DRAFT_117863</name>
</gene>
<sequence length="88" mass="10467">MDDDSSRNCRLHRLINQLNQPRDYGSSLIAGFLLFFAPFLCFFPHSIISSNLLVYFFFRSLAFCFRSLYFLFLSLSLFSLIYIYRILI</sequence>
<accession>A0A5N7C214</accession>
<feature type="transmembrane region" description="Helical" evidence="1">
    <location>
        <begin position="68"/>
        <end position="87"/>
    </location>
</feature>
<protein>
    <submittedName>
        <fullName evidence="2">Uncharacterized protein</fullName>
    </submittedName>
</protein>
<dbReference type="EMBL" id="ML735283">
    <property type="protein sequence ID" value="KAE8388120.1"/>
    <property type="molecule type" value="Genomic_DNA"/>
</dbReference>
<name>A0A5N7C214_PETAA</name>
<keyword evidence="1" id="KW-0812">Transmembrane</keyword>
<evidence type="ECO:0000313" key="2">
    <source>
        <dbReference type="EMBL" id="KAE8388120.1"/>
    </source>
</evidence>
<proteinExistence type="predicted"/>
<keyword evidence="1" id="KW-1133">Transmembrane helix</keyword>